<organism evidence="2 3">
    <name type="scientific">Cerrena zonata</name>
    <dbReference type="NCBI Taxonomy" id="2478898"/>
    <lineage>
        <taxon>Eukaryota</taxon>
        <taxon>Fungi</taxon>
        <taxon>Dikarya</taxon>
        <taxon>Basidiomycota</taxon>
        <taxon>Agaricomycotina</taxon>
        <taxon>Agaricomycetes</taxon>
        <taxon>Polyporales</taxon>
        <taxon>Cerrenaceae</taxon>
        <taxon>Cerrena</taxon>
    </lineage>
</organism>
<evidence type="ECO:0000313" key="3">
    <source>
        <dbReference type="Proteomes" id="UP001385951"/>
    </source>
</evidence>
<evidence type="ECO:0008006" key="4">
    <source>
        <dbReference type="Google" id="ProtNLM"/>
    </source>
</evidence>
<evidence type="ECO:0000313" key="2">
    <source>
        <dbReference type="EMBL" id="KAK7683724.1"/>
    </source>
</evidence>
<dbReference type="Proteomes" id="UP001385951">
    <property type="component" value="Unassembled WGS sequence"/>
</dbReference>
<dbReference type="AlphaFoldDB" id="A0AAW0FZY6"/>
<keyword evidence="1" id="KW-0812">Transmembrane</keyword>
<dbReference type="EMBL" id="JASBNA010000029">
    <property type="protein sequence ID" value="KAK7683724.1"/>
    <property type="molecule type" value="Genomic_DNA"/>
</dbReference>
<sequence length="326" mass="35228">MASEMACDAPPNSLAAAAVWLPMNVAPWYEATKCVCSAILGALFWDIIMSSGEDIKMFKKGPFNTANAVYVLSRVVTLTNATAALIFYTASHISCSKAFQIVAWLGAFAAPINALLFLIRVTGVYHDSRPAIMVFTILWLSTLTSLAAPWGFHGIKIGPTSFCIPTGFGKFDGVPFILITIFDTVVFIAITIRVLSISMVNTWRSRLRAFTSGQGMGKLTGALLQTGQLYYLVTVGVNFASVIILLGGIGEPAFQTMVTMVNIALQNAMACRVFRLLKLGVIHDTPTSFGDTTPVAFAHDLMQLQSYTAEASIARKESARVHIPEP</sequence>
<gene>
    <name evidence="2" type="ORF">QCA50_013100</name>
</gene>
<feature type="transmembrane region" description="Helical" evidence="1">
    <location>
        <begin position="69"/>
        <end position="89"/>
    </location>
</feature>
<reference evidence="2 3" key="1">
    <citation type="submission" date="2022-09" db="EMBL/GenBank/DDBJ databases">
        <authorList>
            <person name="Palmer J.M."/>
        </authorList>
    </citation>
    <scope>NUCLEOTIDE SEQUENCE [LARGE SCALE GENOMIC DNA]</scope>
    <source>
        <strain evidence="2 3">DSM 7382</strain>
    </source>
</reference>
<accession>A0AAW0FZY6</accession>
<feature type="transmembrane region" description="Helical" evidence="1">
    <location>
        <begin position="101"/>
        <end position="119"/>
    </location>
</feature>
<keyword evidence="3" id="KW-1185">Reference proteome</keyword>
<keyword evidence="1" id="KW-1133">Transmembrane helix</keyword>
<feature type="transmembrane region" description="Helical" evidence="1">
    <location>
        <begin position="173"/>
        <end position="196"/>
    </location>
</feature>
<name>A0AAW0FZY6_9APHY</name>
<proteinExistence type="predicted"/>
<feature type="transmembrane region" description="Helical" evidence="1">
    <location>
        <begin position="131"/>
        <end position="153"/>
    </location>
</feature>
<keyword evidence="1" id="KW-0472">Membrane</keyword>
<feature type="transmembrane region" description="Helical" evidence="1">
    <location>
        <begin position="229"/>
        <end position="250"/>
    </location>
</feature>
<feature type="transmembrane region" description="Helical" evidence="1">
    <location>
        <begin position="28"/>
        <end position="48"/>
    </location>
</feature>
<evidence type="ECO:0000256" key="1">
    <source>
        <dbReference type="SAM" id="Phobius"/>
    </source>
</evidence>
<protein>
    <recommendedName>
        <fullName evidence="4">G-protein coupled receptors family 1 profile domain-containing protein</fullName>
    </recommendedName>
</protein>
<comment type="caution">
    <text evidence="2">The sequence shown here is derived from an EMBL/GenBank/DDBJ whole genome shotgun (WGS) entry which is preliminary data.</text>
</comment>